<comment type="caution">
    <text evidence="2">The sequence shown here is derived from an EMBL/GenBank/DDBJ whole genome shotgun (WGS) entry which is preliminary data.</text>
</comment>
<name>A0A9X1STX0_9ACTN</name>
<gene>
    <name evidence="2" type="ORF">LR394_09010</name>
</gene>
<reference evidence="2" key="1">
    <citation type="submission" date="2021-11" db="EMBL/GenBank/DDBJ databases">
        <title>Streptomyces corallinus and Kineosporia corallina sp. nov., two new coral-derived marine actinobacteria.</title>
        <authorList>
            <person name="Buangrab K."/>
            <person name="Sutthacheep M."/>
            <person name="Yeemin T."/>
            <person name="Harunari E."/>
            <person name="Igarashi Y."/>
            <person name="Sripreechasak P."/>
            <person name="Kanchanasin P."/>
            <person name="Tanasupawat S."/>
            <person name="Phongsopitanun W."/>
        </authorList>
    </citation>
    <scope>NUCLEOTIDE SEQUENCE</scope>
    <source>
        <strain evidence="2">JCM 31032</strain>
    </source>
</reference>
<feature type="region of interest" description="Disordered" evidence="1">
    <location>
        <begin position="56"/>
        <end position="82"/>
    </location>
</feature>
<proteinExistence type="predicted"/>
<organism evidence="2 3">
    <name type="scientific">Kineosporia babensis</name>
    <dbReference type="NCBI Taxonomy" id="499548"/>
    <lineage>
        <taxon>Bacteria</taxon>
        <taxon>Bacillati</taxon>
        <taxon>Actinomycetota</taxon>
        <taxon>Actinomycetes</taxon>
        <taxon>Kineosporiales</taxon>
        <taxon>Kineosporiaceae</taxon>
        <taxon>Kineosporia</taxon>
    </lineage>
</organism>
<keyword evidence="3" id="KW-1185">Reference proteome</keyword>
<sequence>MNDCDDEQIKFLSILFYPDEPHQAALSHPAAQQAQIVLRQFGTPGESMELQVVTDTSAGPEPAAVSAPASPSAWPPTRPTSP</sequence>
<dbReference type="EMBL" id="JAJOMB010000004">
    <property type="protein sequence ID" value="MCD5311035.1"/>
    <property type="molecule type" value="Genomic_DNA"/>
</dbReference>
<accession>A0A9X1STX0</accession>
<evidence type="ECO:0000313" key="3">
    <source>
        <dbReference type="Proteomes" id="UP001138997"/>
    </source>
</evidence>
<feature type="compositionally biased region" description="Pro residues" evidence="1">
    <location>
        <begin position="73"/>
        <end position="82"/>
    </location>
</feature>
<protein>
    <submittedName>
        <fullName evidence="2">Uncharacterized protein</fullName>
    </submittedName>
</protein>
<dbReference type="AlphaFoldDB" id="A0A9X1STX0"/>
<dbReference type="RefSeq" id="WP_231440216.1">
    <property type="nucleotide sequence ID" value="NZ_JAJOMB010000004.1"/>
</dbReference>
<evidence type="ECO:0000256" key="1">
    <source>
        <dbReference type="SAM" id="MobiDB-lite"/>
    </source>
</evidence>
<feature type="compositionally biased region" description="Low complexity" evidence="1">
    <location>
        <begin position="57"/>
        <end position="72"/>
    </location>
</feature>
<evidence type="ECO:0000313" key="2">
    <source>
        <dbReference type="EMBL" id="MCD5311035.1"/>
    </source>
</evidence>
<dbReference type="Proteomes" id="UP001138997">
    <property type="component" value="Unassembled WGS sequence"/>
</dbReference>